<gene>
    <name evidence="2" type="ORF">ICJ85_01350</name>
</gene>
<dbReference type="RefSeq" id="WP_188221969.1">
    <property type="nucleotide sequence ID" value="NZ_JACVXD010000001.1"/>
</dbReference>
<organism evidence="2 3">
    <name type="scientific">Aestuariibaculum marinum</name>
    <dbReference type="NCBI Taxonomy" id="2683592"/>
    <lineage>
        <taxon>Bacteria</taxon>
        <taxon>Pseudomonadati</taxon>
        <taxon>Bacteroidota</taxon>
        <taxon>Flavobacteriia</taxon>
        <taxon>Flavobacteriales</taxon>
        <taxon>Flavobacteriaceae</taxon>
    </lineage>
</organism>
<reference evidence="2 3" key="1">
    <citation type="journal article" date="2018" name="J. Microbiol.">
        <title>Aestuariibaculum marinum sp. nov., a marine bacterium isolated from seawater in South Korea.</title>
        <authorList>
            <person name="Choi J."/>
            <person name="Lee D."/>
            <person name="Jang J.H."/>
            <person name="Cha S."/>
            <person name="Seo T."/>
        </authorList>
    </citation>
    <scope>NUCLEOTIDE SEQUENCE [LARGE SCALE GENOMIC DNA]</scope>
    <source>
        <strain evidence="2 3">IP7</strain>
    </source>
</reference>
<feature type="domain" description="Tail spike" evidence="1">
    <location>
        <begin position="108"/>
        <end position="250"/>
    </location>
</feature>
<dbReference type="AlphaFoldDB" id="A0A8J6PSD5"/>
<name>A0A8J6PSD5_9FLAO</name>
<keyword evidence="3" id="KW-1185">Reference proteome</keyword>
<comment type="caution">
    <text evidence="2">The sequence shown here is derived from an EMBL/GenBank/DDBJ whole genome shotgun (WGS) entry which is preliminary data.</text>
</comment>
<evidence type="ECO:0000259" key="1">
    <source>
        <dbReference type="Pfam" id="PF06605"/>
    </source>
</evidence>
<accession>A0A8J6PSD5</accession>
<dbReference type="Proteomes" id="UP000621516">
    <property type="component" value="Unassembled WGS sequence"/>
</dbReference>
<proteinExistence type="predicted"/>
<evidence type="ECO:0000313" key="3">
    <source>
        <dbReference type="Proteomes" id="UP000621516"/>
    </source>
</evidence>
<dbReference type="Pfam" id="PF06605">
    <property type="entry name" value="Prophage_tail"/>
    <property type="match status" value="1"/>
</dbReference>
<protein>
    <recommendedName>
        <fullName evidence="1">Tail spike domain-containing protein</fullName>
    </recommendedName>
</protein>
<dbReference type="InterPro" id="IPR010572">
    <property type="entry name" value="Tail_dom"/>
</dbReference>
<dbReference type="EMBL" id="JACVXD010000001">
    <property type="protein sequence ID" value="MBD0822653.1"/>
    <property type="molecule type" value="Genomic_DNA"/>
</dbReference>
<evidence type="ECO:0000313" key="2">
    <source>
        <dbReference type="EMBL" id="MBD0822653.1"/>
    </source>
</evidence>
<sequence>MAVLDIYRNGSIIASPEIDERTVLVKKLMNADRVNAAFVSNTVLPVEIGDYITVSGNNYYINQLPTIDKENDNSYKYDMVFQGVLYDMFSKLLISSDGLSDFSYSGNAQDVLTFIVSNMNQISSGWAVGDVDDSELRTFQFTNDSCRSALTKLSEEYNLEFQLESKTIHLKEAVGTVKNLTFRYGKNNGLYTLTRKTVESKTLVTRLYAFGASKNLTYTYRDNAKRLVFEERYLEENVSSFGVREGVYTNEDIYPNRTATLTAINGTFNDETSYVSDSTLDFDINDYLAEGLVAKIVFKTGNLRGYEFEIWKYDHTNKRIYFNAFQESNGYIVPNENLLPEVGDTYTLVDINMPQSYIITAENNLKAAAQKYLDSNCFPKSLYLADLDQKYVKANAITLDAGDLVKIVDSYLGVDRAIRVNQITYPIVNPNKIKAVIADFIPYSLQEQVTKSAITTTRTLQNIYNTVNNSSSTTVINNSSTTINNNSNVKKITINGQEFWWEKGYDNNGTELEAGDVIYGNYWNRYIFVKKWTFLGGIKELRTSWDELETIDETPEA</sequence>